<dbReference type="Proteomes" id="UP000261540">
    <property type="component" value="Unplaced"/>
</dbReference>
<dbReference type="InterPro" id="IPR039809">
    <property type="entry name" value="Chemokine_b/g/d"/>
</dbReference>
<dbReference type="Pfam" id="PF00048">
    <property type="entry name" value="IL8"/>
    <property type="match status" value="1"/>
</dbReference>
<dbReference type="Ensembl" id="ENSPKIT00000026795.1">
    <property type="protein sequence ID" value="ENSPKIP00000002842.1"/>
    <property type="gene ID" value="ENSPKIG00000020576.1"/>
</dbReference>
<dbReference type="GO" id="GO:0008009">
    <property type="term" value="F:chemokine activity"/>
    <property type="evidence" value="ECO:0007669"/>
    <property type="project" value="InterPro"/>
</dbReference>
<feature type="domain" description="Chemokine interleukin-8-like" evidence="2">
    <location>
        <begin position="12"/>
        <end position="72"/>
    </location>
</feature>
<evidence type="ECO:0000256" key="1">
    <source>
        <dbReference type="ARBA" id="ARBA00022514"/>
    </source>
</evidence>
<accession>A0A3B3Q855</accession>
<keyword evidence="1" id="KW-0202">Cytokine</keyword>
<dbReference type="PANTHER" id="PTHR12015:SF108">
    <property type="entry name" value="C-C MOTIF CHEMOKINE 20"/>
    <property type="match status" value="1"/>
</dbReference>
<organism evidence="3 4">
    <name type="scientific">Paramormyrops kingsleyae</name>
    <dbReference type="NCBI Taxonomy" id="1676925"/>
    <lineage>
        <taxon>Eukaryota</taxon>
        <taxon>Metazoa</taxon>
        <taxon>Chordata</taxon>
        <taxon>Craniata</taxon>
        <taxon>Vertebrata</taxon>
        <taxon>Euteleostomi</taxon>
        <taxon>Actinopterygii</taxon>
        <taxon>Neopterygii</taxon>
        <taxon>Teleostei</taxon>
        <taxon>Osteoglossocephala</taxon>
        <taxon>Osteoglossomorpha</taxon>
        <taxon>Osteoglossiformes</taxon>
        <taxon>Mormyridae</taxon>
        <taxon>Paramormyrops</taxon>
    </lineage>
</organism>
<evidence type="ECO:0000313" key="3">
    <source>
        <dbReference type="Ensembl" id="ENSPKIP00000002842.1"/>
    </source>
</evidence>
<reference evidence="3" key="1">
    <citation type="submission" date="2025-08" db="UniProtKB">
        <authorList>
            <consortium name="Ensembl"/>
        </authorList>
    </citation>
    <scope>IDENTIFICATION</scope>
</reference>
<dbReference type="AlphaFoldDB" id="A0A3B3Q855"/>
<evidence type="ECO:0000313" key="4">
    <source>
        <dbReference type="Proteomes" id="UP000261540"/>
    </source>
</evidence>
<keyword evidence="4" id="KW-1185">Reference proteome</keyword>
<dbReference type="GO" id="GO:0005615">
    <property type="term" value="C:extracellular space"/>
    <property type="evidence" value="ECO:0007669"/>
    <property type="project" value="UniProtKB-KW"/>
</dbReference>
<dbReference type="InterPro" id="IPR036048">
    <property type="entry name" value="Interleukin_8-like_sf"/>
</dbReference>
<protein>
    <recommendedName>
        <fullName evidence="2">Chemokine interleukin-8-like domain-containing protein</fullName>
    </recommendedName>
</protein>
<sequence length="79" mass="8884">MTLILNQQELMEASCCVGYSSRHVPCHKLKRYTIQRMTGTCDINAVIFHTRSGRFICANPSLELTVNILQCLKVAQVGE</sequence>
<proteinExistence type="predicted"/>
<dbReference type="SMART" id="SM00199">
    <property type="entry name" value="SCY"/>
    <property type="match status" value="1"/>
</dbReference>
<dbReference type="GO" id="GO:0006955">
    <property type="term" value="P:immune response"/>
    <property type="evidence" value="ECO:0007669"/>
    <property type="project" value="InterPro"/>
</dbReference>
<reference evidence="3" key="2">
    <citation type="submission" date="2025-09" db="UniProtKB">
        <authorList>
            <consortium name="Ensembl"/>
        </authorList>
    </citation>
    <scope>IDENTIFICATION</scope>
</reference>
<dbReference type="PANTHER" id="PTHR12015">
    <property type="entry name" value="SMALL INDUCIBLE CYTOKINE A"/>
    <property type="match status" value="1"/>
</dbReference>
<evidence type="ECO:0000259" key="2">
    <source>
        <dbReference type="SMART" id="SM00199"/>
    </source>
</evidence>
<dbReference type="InterPro" id="IPR001811">
    <property type="entry name" value="Chemokine_IL8-like_dom"/>
</dbReference>
<dbReference type="Gene3D" id="2.40.50.40">
    <property type="match status" value="1"/>
</dbReference>
<dbReference type="SUPFAM" id="SSF54117">
    <property type="entry name" value="Interleukin 8-like chemokines"/>
    <property type="match status" value="1"/>
</dbReference>
<name>A0A3B3Q855_9TELE</name>
<dbReference type="GeneTree" id="ENSGT01140000282650"/>